<evidence type="ECO:0000256" key="21">
    <source>
        <dbReference type="ARBA" id="ARBA00046376"/>
    </source>
</evidence>
<feature type="transmembrane region" description="Helical" evidence="23">
    <location>
        <begin position="388"/>
        <end position="410"/>
    </location>
</feature>
<comment type="caution">
    <text evidence="24">The sequence shown here is derived from an EMBL/GenBank/DDBJ whole genome shotgun (WGS) entry which is preliminary data.</text>
</comment>
<comment type="catalytic activity">
    <reaction evidence="16">
        <text>L-alanyl-L-lysine(out) = L-alanyl-L-lysine(in)</text>
        <dbReference type="Rhea" id="RHEA:79415"/>
        <dbReference type="ChEBI" id="CHEBI:192470"/>
    </reaction>
</comment>
<evidence type="ECO:0000256" key="10">
    <source>
        <dbReference type="ARBA" id="ARBA00044893"/>
    </source>
</evidence>
<evidence type="ECO:0000256" key="22">
    <source>
        <dbReference type="SAM" id="MobiDB-lite"/>
    </source>
</evidence>
<dbReference type="SUPFAM" id="SSF103473">
    <property type="entry name" value="MFS general substrate transporter"/>
    <property type="match status" value="1"/>
</dbReference>
<proteinExistence type="predicted"/>
<evidence type="ECO:0000256" key="16">
    <source>
        <dbReference type="ARBA" id="ARBA00044919"/>
    </source>
</evidence>
<evidence type="ECO:0000256" key="9">
    <source>
        <dbReference type="ARBA" id="ARBA00044891"/>
    </source>
</evidence>
<dbReference type="Pfam" id="PF00083">
    <property type="entry name" value="Sugar_tr"/>
    <property type="match status" value="1"/>
</dbReference>
<evidence type="ECO:0000256" key="19">
    <source>
        <dbReference type="ARBA" id="ARBA00045018"/>
    </source>
</evidence>
<evidence type="ECO:0000256" key="12">
    <source>
        <dbReference type="ARBA" id="ARBA00044899"/>
    </source>
</evidence>
<evidence type="ECO:0000256" key="2">
    <source>
        <dbReference type="ARBA" id="ARBA00022692"/>
    </source>
</evidence>
<evidence type="ECO:0000256" key="17">
    <source>
        <dbReference type="ARBA" id="ARBA00044924"/>
    </source>
</evidence>
<comment type="catalytic activity">
    <reaction evidence="6">
        <text>L-histidyl-glycine(out) = L-histidyl-glycine(in)</text>
        <dbReference type="Rhea" id="RHEA:79395"/>
        <dbReference type="ChEBI" id="CHEBI:229957"/>
    </reaction>
</comment>
<feature type="transmembrane region" description="Helical" evidence="23">
    <location>
        <begin position="142"/>
        <end position="161"/>
    </location>
</feature>
<reference evidence="25" key="1">
    <citation type="journal article" date="2013" name="New Phytol.">
        <title>Comparative genomic and transcriptomic analyses reveal the hemibiotrophic stage shift of Colletotrichum fungi.</title>
        <authorList>
            <person name="Gan P."/>
            <person name="Ikeda K."/>
            <person name="Irieda H."/>
            <person name="Narusaka M."/>
            <person name="O'Connell R.J."/>
            <person name="Narusaka Y."/>
            <person name="Takano Y."/>
            <person name="Kubo Y."/>
            <person name="Shirasu K."/>
        </authorList>
    </citation>
    <scope>NUCLEOTIDE SEQUENCE [LARGE SCALE GENOMIC DNA]</scope>
    <source>
        <strain evidence="25">104-T / ATCC 96160 / CBS 514.97 / LARS 414 / MAFF 240422</strain>
    </source>
</reference>
<evidence type="ECO:0000256" key="11">
    <source>
        <dbReference type="ARBA" id="ARBA00044898"/>
    </source>
</evidence>
<evidence type="ECO:0000256" key="23">
    <source>
        <dbReference type="SAM" id="Phobius"/>
    </source>
</evidence>
<evidence type="ECO:0000256" key="7">
    <source>
        <dbReference type="ARBA" id="ARBA00044881"/>
    </source>
</evidence>
<evidence type="ECO:0000256" key="6">
    <source>
        <dbReference type="ARBA" id="ARBA00044878"/>
    </source>
</evidence>
<comment type="catalytic activity">
    <reaction evidence="7">
        <text>L-alpha-aminoacyl-L-arginine(out) = L-alpha-aminoacyl-L-arginine(in)</text>
        <dbReference type="Rhea" id="RHEA:79367"/>
        <dbReference type="ChEBI" id="CHEBI:229968"/>
    </reaction>
</comment>
<feature type="transmembrane region" description="Helical" evidence="23">
    <location>
        <begin position="471"/>
        <end position="492"/>
    </location>
</feature>
<comment type="catalytic activity">
    <reaction evidence="11">
        <text>L-aspartyl-L-lysine(out) = L-aspartyl-L-lysine(in)</text>
        <dbReference type="Rhea" id="RHEA:79411"/>
        <dbReference type="ChEBI" id="CHEBI:229953"/>
    </reaction>
</comment>
<comment type="catalytic activity">
    <reaction evidence="15">
        <text>L-histidyl-L-alpha-amino acid(out) = L-histidyl-L-alpha-amino acid(in)</text>
        <dbReference type="Rhea" id="RHEA:79379"/>
        <dbReference type="ChEBI" id="CHEBI:229964"/>
    </reaction>
</comment>
<dbReference type="PANTHER" id="PTHR23512:SF12">
    <property type="entry name" value="TRANSPORTER, PUTATIVE (AFU_ORTHOLOGUE AFUA_4G00260)-RELATED"/>
    <property type="match status" value="1"/>
</dbReference>
<accession>A0A484FCQ6</accession>
<evidence type="ECO:0000256" key="4">
    <source>
        <dbReference type="ARBA" id="ARBA00023136"/>
    </source>
</evidence>
<keyword evidence="2 23" id="KW-0812">Transmembrane</keyword>
<dbReference type="EMBL" id="AMCV02000041">
    <property type="protein sequence ID" value="TDZ15335.1"/>
    <property type="molecule type" value="Genomic_DNA"/>
</dbReference>
<evidence type="ECO:0000256" key="8">
    <source>
        <dbReference type="ARBA" id="ARBA00044884"/>
    </source>
</evidence>
<evidence type="ECO:0000256" key="3">
    <source>
        <dbReference type="ARBA" id="ARBA00022989"/>
    </source>
</evidence>
<comment type="function">
    <text evidence="20">Lysosomal dipeptide uniporter that selectively exports lysine, arginine or histidine-containing dipeptides with a net positive charge from the lysosome lumen into the cytosol. Could play a role in a specific type of protein O-glycosylation indirectly regulating macrophages migration and tissue invasion. Also essential for liver homeostasis.</text>
</comment>
<feature type="region of interest" description="Disordered" evidence="22">
    <location>
        <begin position="1"/>
        <end position="28"/>
    </location>
</feature>
<comment type="subunit">
    <text evidence="21">Homodimer. Interacts with lysosomal protein GLMP (via lumenal domain); the interaction starts while both proteins are still in the endoplasmic reticulum and is required for stabilization of MFSD1 in lysosomes but has no direct effect on its targeting to lysosomes or transporter activity.</text>
</comment>
<comment type="catalytic activity">
    <reaction evidence="9">
        <text>L-lysyl-L-alpha-amino acid(out) = L-lysyl-L-alpha-amino acid(in)</text>
        <dbReference type="Rhea" id="RHEA:79387"/>
        <dbReference type="ChEBI" id="CHEBI:229965"/>
    </reaction>
</comment>
<gene>
    <name evidence="24" type="ORF">Cob_v011701</name>
</gene>
<evidence type="ECO:0000256" key="13">
    <source>
        <dbReference type="ARBA" id="ARBA00044900"/>
    </source>
</evidence>
<protein>
    <recommendedName>
        <fullName evidence="18">Lysosomal dipeptide transporter MFSD1</fullName>
    </recommendedName>
    <alternativeName>
        <fullName evidence="19">Major facilitator superfamily domain-containing protein 1</fullName>
    </alternativeName>
</protein>
<dbReference type="GO" id="GO:0022857">
    <property type="term" value="F:transmembrane transporter activity"/>
    <property type="evidence" value="ECO:0007669"/>
    <property type="project" value="InterPro"/>
</dbReference>
<evidence type="ECO:0000256" key="18">
    <source>
        <dbReference type="ARBA" id="ARBA00044985"/>
    </source>
</evidence>
<evidence type="ECO:0000256" key="20">
    <source>
        <dbReference type="ARBA" id="ARBA00045709"/>
    </source>
</evidence>
<feature type="transmembrane region" description="Helical" evidence="23">
    <location>
        <begin position="534"/>
        <end position="554"/>
    </location>
</feature>
<dbReference type="Pfam" id="PF07690">
    <property type="entry name" value="MFS_1"/>
    <property type="match status" value="1"/>
</dbReference>
<evidence type="ECO:0000313" key="25">
    <source>
        <dbReference type="Proteomes" id="UP000014480"/>
    </source>
</evidence>
<comment type="catalytic activity">
    <reaction evidence="5">
        <text>L-lysyl-L-alanine(out) = L-lysyl-L-alanine(in)</text>
        <dbReference type="Rhea" id="RHEA:79399"/>
        <dbReference type="ChEBI" id="CHEBI:229954"/>
    </reaction>
</comment>
<comment type="catalytic activity">
    <reaction evidence="14">
        <text>L-arginyl-glycine(out) = L-arginyl-glycine(in)</text>
        <dbReference type="Rhea" id="RHEA:79391"/>
        <dbReference type="ChEBI" id="CHEBI:229955"/>
    </reaction>
</comment>
<feature type="transmembrane region" description="Helical" evidence="23">
    <location>
        <begin position="231"/>
        <end position="253"/>
    </location>
</feature>
<feature type="transmembrane region" description="Helical" evidence="23">
    <location>
        <begin position="117"/>
        <end position="136"/>
    </location>
</feature>
<keyword evidence="25" id="KW-1185">Reference proteome</keyword>
<keyword evidence="3 23" id="KW-1133">Transmembrane helix</keyword>
<comment type="catalytic activity">
    <reaction evidence="17">
        <text>L-lysyl-glycine(out) = L-lysyl-glycine(in)</text>
        <dbReference type="Rhea" id="RHEA:79407"/>
        <dbReference type="ChEBI" id="CHEBI:191202"/>
    </reaction>
</comment>
<comment type="subcellular location">
    <subcellularLocation>
        <location evidence="1">Membrane</location>
        <topology evidence="1">Multi-pass membrane protein</topology>
    </subcellularLocation>
</comment>
<comment type="catalytic activity">
    <reaction evidence="13">
        <text>L-lysyl-L-lysine(out) = L-lysyl-L-lysine(in)</text>
        <dbReference type="Rhea" id="RHEA:79403"/>
        <dbReference type="ChEBI" id="CHEBI:229956"/>
    </reaction>
</comment>
<sequence>MATPQEQRPLPDEKHTTAGVTPTTEDELPVQQPAEAEDDLKPIPWTYKWIALACVICFPIGQNWTNASLGPLKNTLRNELHITNAQFGVISSADSFVNSVWPIIGGMTLDWWGPNRITICCTTLIFAGATVAAAAINLEAWRMLAAGHVLMGLGVAVLDQAQQKGLLSSVHRSSPWHSADSVFFFQFVYPWFGAGGLAFAFGLENAISSTVGMVAGMVAIPIRDRTGWYGYAFWIPAVLCGLSLVINIMYVFFERMFIPKHLRLTSARAKAVAANHKLNVKRIFSWGSLLGLPWQYLMLPGTQVLQSGGANGFGVSAADIIRMKGYTEEASGFMSTGQRVLRIVGSPVVGWCIDKWGHRFHFVALAPLFYIVANSLIGFTAVHPLVALVFQSMAGLINGMPLNVCIPLLVADQDKLGTAFGIWRAFNNSGGTIVSQTWTPRHQDALLTWKQMEVAYGVLQDGTKDMAYDRVLIVSTAIKAWGFILGCCYIVLDARKLGKGMTLTRKRREQIESEIEDSERDNHPLTKREVRKPWTIYTLSMLAAMIATAWILFIKYLI</sequence>
<evidence type="ECO:0000313" key="24">
    <source>
        <dbReference type="EMBL" id="TDZ15335.1"/>
    </source>
</evidence>
<comment type="catalytic activity">
    <reaction evidence="10">
        <text>L-alpha-aminoacyl-L-lysine(out) = L-alpha-aminoacyl-L-lysine(in)</text>
        <dbReference type="Rhea" id="RHEA:79383"/>
        <dbReference type="ChEBI" id="CHEBI:229966"/>
    </reaction>
</comment>
<comment type="catalytic activity">
    <reaction evidence="12">
        <text>L-arginyl-L-alpha-amino acid(out) = L-arginyl-L-alpha-amino acid(in)</text>
        <dbReference type="Rhea" id="RHEA:79371"/>
        <dbReference type="ChEBI" id="CHEBI:84315"/>
    </reaction>
</comment>
<evidence type="ECO:0000256" key="14">
    <source>
        <dbReference type="ARBA" id="ARBA00044903"/>
    </source>
</evidence>
<keyword evidence="4 23" id="KW-0472">Membrane</keyword>
<dbReference type="Proteomes" id="UP000014480">
    <property type="component" value="Unassembled WGS sequence"/>
</dbReference>
<dbReference type="OrthoDB" id="424834at2759"/>
<dbReference type="GO" id="GO:0016020">
    <property type="term" value="C:membrane"/>
    <property type="evidence" value="ECO:0007669"/>
    <property type="project" value="UniProtKB-SubCell"/>
</dbReference>
<feature type="transmembrane region" description="Helical" evidence="23">
    <location>
        <begin position="182"/>
        <end position="203"/>
    </location>
</feature>
<dbReference type="InterPro" id="IPR036259">
    <property type="entry name" value="MFS_trans_sf"/>
</dbReference>
<dbReference type="InterPro" id="IPR011701">
    <property type="entry name" value="MFS"/>
</dbReference>
<dbReference type="PANTHER" id="PTHR23512">
    <property type="entry name" value="MAJOR FACILITATOR SUPERFAMILY DOMAIN-CONTAINING PROTEIN 1"/>
    <property type="match status" value="1"/>
</dbReference>
<comment type="catalytic activity">
    <reaction evidence="8">
        <text>L-alpha-aminoacyl-L-histidine(out) = L-alpha-aminoacyl-L-histidine(in)</text>
        <dbReference type="Rhea" id="RHEA:79375"/>
        <dbReference type="ChEBI" id="CHEBI:229967"/>
    </reaction>
</comment>
<dbReference type="InterPro" id="IPR052187">
    <property type="entry name" value="MFSD1"/>
</dbReference>
<evidence type="ECO:0000256" key="5">
    <source>
        <dbReference type="ARBA" id="ARBA00044876"/>
    </source>
</evidence>
<organism evidence="24 25">
    <name type="scientific">Colletotrichum orbiculare (strain 104-T / ATCC 96160 / CBS 514.97 / LARS 414 / MAFF 240422)</name>
    <name type="common">Cucumber anthracnose fungus</name>
    <name type="synonym">Colletotrichum lagenarium</name>
    <dbReference type="NCBI Taxonomy" id="1213857"/>
    <lineage>
        <taxon>Eukaryota</taxon>
        <taxon>Fungi</taxon>
        <taxon>Dikarya</taxon>
        <taxon>Ascomycota</taxon>
        <taxon>Pezizomycotina</taxon>
        <taxon>Sordariomycetes</taxon>
        <taxon>Hypocreomycetidae</taxon>
        <taxon>Glomerellales</taxon>
        <taxon>Glomerellaceae</taxon>
        <taxon>Colletotrichum</taxon>
        <taxon>Colletotrichum orbiculare species complex</taxon>
    </lineage>
</organism>
<dbReference type="AlphaFoldDB" id="A0A484FCQ6"/>
<evidence type="ECO:0000256" key="15">
    <source>
        <dbReference type="ARBA" id="ARBA00044912"/>
    </source>
</evidence>
<feature type="transmembrane region" description="Helical" evidence="23">
    <location>
        <begin position="362"/>
        <end position="382"/>
    </location>
</feature>
<dbReference type="InterPro" id="IPR005828">
    <property type="entry name" value="MFS_sugar_transport-like"/>
</dbReference>
<evidence type="ECO:0000256" key="1">
    <source>
        <dbReference type="ARBA" id="ARBA00004141"/>
    </source>
</evidence>
<name>A0A484FCQ6_COLOR</name>
<dbReference type="Gene3D" id="1.20.1250.20">
    <property type="entry name" value="MFS general substrate transporter like domains"/>
    <property type="match status" value="2"/>
</dbReference>
<reference evidence="25" key="2">
    <citation type="journal article" date="2019" name="Mol. Plant Microbe Interact.">
        <title>Genome sequence resources for four phytopathogenic fungi from the Colletotrichum orbiculare species complex.</title>
        <authorList>
            <person name="Gan P."/>
            <person name="Tsushima A."/>
            <person name="Narusaka M."/>
            <person name="Narusaka Y."/>
            <person name="Takano Y."/>
            <person name="Kubo Y."/>
            <person name="Shirasu K."/>
        </authorList>
    </citation>
    <scope>GENOME REANNOTATION</scope>
    <source>
        <strain evidence="25">104-T / ATCC 96160 / CBS 514.97 / LARS 414 / MAFF 240422</strain>
    </source>
</reference>